<gene>
    <name evidence="2" type="ORF">HaLaN_20787</name>
</gene>
<comment type="caution">
    <text evidence="2">The sequence shown here is derived from an EMBL/GenBank/DDBJ whole genome shotgun (WGS) entry which is preliminary data.</text>
</comment>
<dbReference type="AlphaFoldDB" id="A0A699ZKC5"/>
<feature type="non-terminal residue" evidence="2">
    <location>
        <position position="114"/>
    </location>
</feature>
<evidence type="ECO:0000313" key="2">
    <source>
        <dbReference type="EMBL" id="GFH23207.1"/>
    </source>
</evidence>
<sequence>MVVDLAPFGGSSAAESDWLLVNSECWTPGNHSLIPAMAQAGCQVGKAGHAVQDVVLMHMQQNTTELMELFMEDVHGEADQSMEVVAAGGGQAEALSSGTGVPGSSDPGSILFID</sequence>
<protein>
    <submittedName>
        <fullName evidence="2">Uncharacterized protein</fullName>
    </submittedName>
</protein>
<evidence type="ECO:0000256" key="1">
    <source>
        <dbReference type="SAM" id="MobiDB-lite"/>
    </source>
</evidence>
<proteinExistence type="predicted"/>
<accession>A0A699ZKC5</accession>
<feature type="region of interest" description="Disordered" evidence="1">
    <location>
        <begin position="87"/>
        <end position="108"/>
    </location>
</feature>
<evidence type="ECO:0000313" key="3">
    <source>
        <dbReference type="Proteomes" id="UP000485058"/>
    </source>
</evidence>
<dbReference type="Proteomes" id="UP000485058">
    <property type="component" value="Unassembled WGS sequence"/>
</dbReference>
<dbReference type="EMBL" id="BLLF01002217">
    <property type="protein sequence ID" value="GFH23207.1"/>
    <property type="molecule type" value="Genomic_DNA"/>
</dbReference>
<feature type="non-terminal residue" evidence="2">
    <location>
        <position position="1"/>
    </location>
</feature>
<keyword evidence="3" id="KW-1185">Reference proteome</keyword>
<name>A0A699ZKC5_HAELA</name>
<organism evidence="2 3">
    <name type="scientific">Haematococcus lacustris</name>
    <name type="common">Green alga</name>
    <name type="synonym">Haematococcus pluvialis</name>
    <dbReference type="NCBI Taxonomy" id="44745"/>
    <lineage>
        <taxon>Eukaryota</taxon>
        <taxon>Viridiplantae</taxon>
        <taxon>Chlorophyta</taxon>
        <taxon>core chlorophytes</taxon>
        <taxon>Chlorophyceae</taxon>
        <taxon>CS clade</taxon>
        <taxon>Chlamydomonadales</taxon>
        <taxon>Haematococcaceae</taxon>
        <taxon>Haematococcus</taxon>
    </lineage>
</organism>
<reference evidence="2 3" key="1">
    <citation type="submission" date="2020-02" db="EMBL/GenBank/DDBJ databases">
        <title>Draft genome sequence of Haematococcus lacustris strain NIES-144.</title>
        <authorList>
            <person name="Morimoto D."/>
            <person name="Nakagawa S."/>
            <person name="Yoshida T."/>
            <person name="Sawayama S."/>
        </authorList>
    </citation>
    <scope>NUCLEOTIDE SEQUENCE [LARGE SCALE GENOMIC DNA]</scope>
    <source>
        <strain evidence="2 3">NIES-144</strain>
    </source>
</reference>